<dbReference type="InterPro" id="IPR009364">
    <property type="entry name" value="YdaT-like"/>
</dbReference>
<dbReference type="InterPro" id="IPR037042">
    <property type="entry name" value="YdaT-like_sf"/>
</dbReference>
<dbReference type="RefSeq" id="WP_230607840.1">
    <property type="nucleotide sequence ID" value="NZ_JAJNAG010000002.1"/>
</dbReference>
<evidence type="ECO:0000313" key="1">
    <source>
        <dbReference type="EMBL" id="MCD1124832.1"/>
    </source>
</evidence>
<gene>
    <name evidence="1" type="ORF">LPW36_02075</name>
</gene>
<evidence type="ECO:0000313" key="2">
    <source>
        <dbReference type="Proteomes" id="UP001139171"/>
    </source>
</evidence>
<comment type="caution">
    <text evidence="1">The sequence shown here is derived from an EMBL/GenBank/DDBJ whole genome shotgun (WGS) entry which is preliminary data.</text>
</comment>
<dbReference type="Proteomes" id="UP001139171">
    <property type="component" value="Unassembled WGS sequence"/>
</dbReference>
<protein>
    <submittedName>
        <fullName evidence="1">Toxin YdaT domain-containing protein</fullName>
    </submittedName>
</protein>
<reference evidence="1" key="1">
    <citation type="submission" date="2021-11" db="EMBL/GenBank/DDBJ databases">
        <title>Jinshanibacter sp. isolated from one year old Eriocheir sinensis.</title>
        <authorList>
            <person name="Li J.-Y."/>
            <person name="He W."/>
            <person name="Gao T.-H."/>
        </authorList>
    </citation>
    <scope>NUCLEOTIDE SEQUENCE</scope>
    <source>
        <strain evidence="1">LJY008</strain>
    </source>
</reference>
<dbReference type="EMBL" id="JAJNAG010000002">
    <property type="protein sequence ID" value="MCD1124832.1"/>
    <property type="molecule type" value="Genomic_DNA"/>
</dbReference>
<proteinExistence type="predicted"/>
<dbReference type="Pfam" id="PF06254">
    <property type="entry name" value="YdaT_toxin"/>
    <property type="match status" value="1"/>
</dbReference>
<name>A0A9X1MU90_9GAMM</name>
<dbReference type="Gene3D" id="1.10.3600.10">
    <property type="entry name" value="Putative bacterial toxin ydaT"/>
    <property type="match status" value="1"/>
</dbReference>
<keyword evidence="2" id="KW-1185">Reference proteome</keyword>
<dbReference type="AlphaFoldDB" id="A0A9X1MU90"/>
<sequence>MHTKQATVAAEITEAYFKLGGGDLPLTRVDEDNATHNNKQRIFRWLDSCSCKSRIKIAELIPAIVAALPPERRAKLTAANSIAYMASEANRECTEAINACLLEYPDSEVNREVDEAIEMLLTLKRPTQNHARHNQ</sequence>
<organism evidence="1 2">
    <name type="scientific">Limnobaculum eriocheiris</name>
    <dbReference type="NCBI Taxonomy" id="2897391"/>
    <lineage>
        <taxon>Bacteria</taxon>
        <taxon>Pseudomonadati</taxon>
        <taxon>Pseudomonadota</taxon>
        <taxon>Gammaproteobacteria</taxon>
        <taxon>Enterobacterales</taxon>
        <taxon>Budviciaceae</taxon>
        <taxon>Limnobaculum</taxon>
    </lineage>
</organism>
<accession>A0A9X1MU90</accession>